<reference evidence="2 3" key="1">
    <citation type="submission" date="2017-04" db="EMBL/GenBank/DDBJ databases">
        <title>Genome Sequence of Marinobacter salarius strain SMR5 Isolated from a culture of the Diatom Skeletonema marinoi.</title>
        <authorList>
            <person name="Topel M."/>
            <person name="Pinder M.I.M."/>
            <person name="Johansson O.N."/>
            <person name="Kourtchenko O."/>
            <person name="Godhe A."/>
            <person name="Clarke A.K."/>
        </authorList>
    </citation>
    <scope>NUCLEOTIDE SEQUENCE [LARGE SCALE GENOMIC DNA]</scope>
    <source>
        <strain evidence="2 3">SMR5</strain>
        <plasmid evidence="3">Plasmid psmr5</plasmid>
    </source>
</reference>
<name>A0A1W6KFY0_9GAMM</name>
<protein>
    <submittedName>
        <fullName evidence="2">Bacterial PH domain protein</fullName>
    </submittedName>
</protein>
<dbReference type="AlphaFoldDB" id="A0A1W6KFY0"/>
<proteinExistence type="predicted"/>
<sequence>MLKGHLLIIAGCAVAASASDGFQLFPSNLMELLENLSVETAWNFISKLLAPILMLFGALDLAKNISWLATSKLTLLSKGVEWRTGLINQEIELIDYRRIESVSLYRSLLGRMLNYGTLRLYGVGSGSLLLPNLKNATKLCAYINKKHSVVTKRTTTENSSSVRATTEE</sequence>
<dbReference type="EMBL" id="CP020932">
    <property type="protein sequence ID" value="ARM86328.1"/>
    <property type="molecule type" value="Genomic_DNA"/>
</dbReference>
<evidence type="ECO:0000259" key="1">
    <source>
        <dbReference type="Pfam" id="PF03703"/>
    </source>
</evidence>
<dbReference type="InterPro" id="IPR005182">
    <property type="entry name" value="YdbS-like_PH"/>
</dbReference>
<dbReference type="Pfam" id="PF03703">
    <property type="entry name" value="bPH_2"/>
    <property type="match status" value="1"/>
</dbReference>
<evidence type="ECO:0000313" key="3">
    <source>
        <dbReference type="Proteomes" id="UP000193100"/>
    </source>
</evidence>
<dbReference type="Proteomes" id="UP000193100">
    <property type="component" value="Plasmid pSMR5"/>
</dbReference>
<geneLocation type="plasmid" evidence="3">
    <name>psmr5</name>
</geneLocation>
<accession>A0A1W6KFY0</accession>
<evidence type="ECO:0000313" key="2">
    <source>
        <dbReference type="EMBL" id="ARM86328.1"/>
    </source>
</evidence>
<feature type="domain" description="YdbS-like PH" evidence="1">
    <location>
        <begin position="69"/>
        <end position="142"/>
    </location>
</feature>
<gene>
    <name evidence="2" type="ORF">MARSALSMR5_04311</name>
</gene>
<organism evidence="2 3">
    <name type="scientific">Marinobacter salarius</name>
    <dbReference type="NCBI Taxonomy" id="1420917"/>
    <lineage>
        <taxon>Bacteria</taxon>
        <taxon>Pseudomonadati</taxon>
        <taxon>Pseudomonadota</taxon>
        <taxon>Gammaproteobacteria</taxon>
        <taxon>Pseudomonadales</taxon>
        <taxon>Marinobacteraceae</taxon>
        <taxon>Marinobacter</taxon>
    </lineage>
</organism>
<keyword evidence="2" id="KW-0614">Plasmid</keyword>